<gene>
    <name evidence="2" type="ORF">E5H86_23475</name>
    <name evidence="4" type="ORF">HVV39_06935</name>
    <name evidence="3" type="ORF">HVW43_20990</name>
</gene>
<evidence type="ECO:0008006" key="8">
    <source>
        <dbReference type="Google" id="ProtNLM"/>
    </source>
</evidence>
<accession>A0A0L1BL86</accession>
<organism evidence="2 7">
    <name type="scientific">Escherichia coli</name>
    <dbReference type="NCBI Taxonomy" id="562"/>
    <lineage>
        <taxon>Bacteria</taxon>
        <taxon>Pseudomonadati</taxon>
        <taxon>Pseudomonadota</taxon>
        <taxon>Gammaproteobacteria</taxon>
        <taxon>Enterobacterales</taxon>
        <taxon>Enterobacteriaceae</taxon>
        <taxon>Escherichia</taxon>
    </lineage>
</organism>
<evidence type="ECO:0000313" key="4">
    <source>
        <dbReference type="EMBL" id="QMS37763.1"/>
    </source>
</evidence>
<feature type="chain" id="PRO_5014232551" description="Lipoprotein" evidence="1">
    <location>
        <begin position="20"/>
        <end position="130"/>
    </location>
</feature>
<dbReference type="AlphaFoldDB" id="A0A0L1BL86"/>
<dbReference type="EMBL" id="CP057906">
    <property type="protein sequence ID" value="QMO42623.1"/>
    <property type="molecule type" value="Genomic_DNA"/>
</dbReference>
<feature type="signal peptide" evidence="1">
    <location>
        <begin position="1"/>
        <end position="19"/>
    </location>
</feature>
<dbReference type="EMBL" id="AASEPP010000055">
    <property type="protein sequence ID" value="EFC2248708.1"/>
    <property type="molecule type" value="Genomic_DNA"/>
</dbReference>
<evidence type="ECO:0000313" key="2">
    <source>
        <dbReference type="EMBL" id="EFC2248708.1"/>
    </source>
</evidence>
<evidence type="ECO:0000313" key="7">
    <source>
        <dbReference type="Proteomes" id="UP000531916"/>
    </source>
</evidence>
<reference evidence="2 7" key="1">
    <citation type="submission" date="2019-04" db="EMBL/GenBank/DDBJ databases">
        <authorList>
            <consortium name="NARMS: The National Antimicrobial Resistance Monitoring System"/>
        </authorList>
    </citation>
    <scope>NUCLEOTIDE SEQUENCE [LARGE SCALE GENOMIC DNA]</scope>
    <source>
        <strain evidence="2 7">FSIS11919500</strain>
    </source>
</reference>
<evidence type="ECO:0000313" key="5">
    <source>
        <dbReference type="Proteomes" id="UP000514533"/>
    </source>
</evidence>
<evidence type="ECO:0000313" key="3">
    <source>
        <dbReference type="EMBL" id="QMO42623.1"/>
    </source>
</evidence>
<protein>
    <recommendedName>
        <fullName evidence="8">Lipoprotein</fullName>
    </recommendedName>
</protein>
<proteinExistence type="predicted"/>
<evidence type="ECO:0000256" key="1">
    <source>
        <dbReference type="SAM" id="SignalP"/>
    </source>
</evidence>
<keyword evidence="1" id="KW-0732">Signal</keyword>
<dbReference type="Proteomes" id="UP000514754">
    <property type="component" value="Chromosome"/>
</dbReference>
<dbReference type="Proteomes" id="UP000514533">
    <property type="component" value="Chromosome"/>
</dbReference>
<name>A0A0L1BL86_ECOLX</name>
<dbReference type="RefSeq" id="WP_047613195.1">
    <property type="nucleotide sequence ID" value="NZ_JAIPXX010000188.1"/>
</dbReference>
<dbReference type="EMBL" id="CP055981">
    <property type="protein sequence ID" value="QMS37763.1"/>
    <property type="molecule type" value="Genomic_DNA"/>
</dbReference>
<dbReference type="Proteomes" id="UP000531916">
    <property type="component" value="Unassembled WGS sequence"/>
</dbReference>
<dbReference type="PROSITE" id="PS51257">
    <property type="entry name" value="PROKAR_LIPOPROTEIN"/>
    <property type="match status" value="1"/>
</dbReference>
<evidence type="ECO:0000313" key="6">
    <source>
        <dbReference type="Proteomes" id="UP000514754"/>
    </source>
</evidence>
<reference evidence="5 6" key="2">
    <citation type="submission" date="2020-06" db="EMBL/GenBank/DDBJ databases">
        <title>REHAB project genomes.</title>
        <authorList>
            <person name="Shaw L.P."/>
        </authorList>
    </citation>
    <scope>NUCLEOTIDE SEQUENCE [LARGE SCALE GENOMIC DNA]</scope>
    <source>
        <strain evidence="4 5">RHB01-C20</strain>
        <strain evidence="3 6">RHB10-C12</strain>
    </source>
</reference>
<sequence>MIRTGILFLVGLLLTGCNANQMTAKKVGGLKVNNIKSVESVASDKLNDIEKMERCRRELEALKRIDIRIYNQRKVEFDRVMQGADIYSGVRSDVRASTQDAVDAYYRYRVDKMCADISKDVLDRLSDRAR</sequence>